<dbReference type="Proteomes" id="UP000218267">
    <property type="component" value="Chromosome"/>
</dbReference>
<proteinExistence type="predicted"/>
<evidence type="ECO:0000313" key="1">
    <source>
        <dbReference type="EMBL" id="BAX78702.1"/>
    </source>
</evidence>
<sequence>MTSNFDFSGVKELVYDKCAFEIKNFVLEKESREYDACTFEINKSFVIARRSKITPTKTGQFVTVWKRIGNGPIQAFDSSDRIDFFIINTCSDNCFGQFVFPISELVKQGIISTEGKGGKRAFRVYPPWDKTNSKQAEKTQKWQLKYFLSLDIDQPIDLDRAKFLYSKTD</sequence>
<dbReference type="OrthoDB" id="4954833at2"/>
<accession>A0A1Y1CF92</accession>
<dbReference type="RefSeq" id="WP_096427623.1">
    <property type="nucleotide sequence ID" value="NZ_AP018042.1"/>
</dbReference>
<evidence type="ECO:0000313" key="2">
    <source>
        <dbReference type="Proteomes" id="UP000218267"/>
    </source>
</evidence>
<dbReference type="Gene3D" id="3.40.1350.140">
    <property type="entry name" value="MepB-like"/>
    <property type="match status" value="1"/>
</dbReference>
<dbReference type="InterPro" id="IPR011235">
    <property type="entry name" value="MepB-like"/>
</dbReference>
<reference evidence="2" key="2">
    <citation type="journal article" date="2020" name="Antonie Van Leeuwenhoek">
        <title>Labilibaculum antarcticum sp. nov., a novel facultative anaerobic, psychrotorelant bacterium isolated from marine sediment of Antarctica.</title>
        <authorList>
            <person name="Watanabe M."/>
            <person name="Kojima H."/>
            <person name="Fukui M."/>
        </authorList>
    </citation>
    <scope>NUCLEOTIDE SEQUENCE [LARGE SCALE GENOMIC DNA]</scope>
    <source>
        <strain evidence="2">SPP2</strain>
    </source>
</reference>
<keyword evidence="2" id="KW-1185">Reference proteome</keyword>
<gene>
    <name evidence="1" type="ORF">ALGA_0307</name>
</gene>
<dbReference type="EMBL" id="AP018042">
    <property type="protein sequence ID" value="BAX78702.1"/>
    <property type="molecule type" value="Genomic_DNA"/>
</dbReference>
<dbReference type="InterPro" id="IPR038231">
    <property type="entry name" value="MepB-like_sf"/>
</dbReference>
<dbReference type="KEGG" id="mbas:ALGA_0307"/>
<dbReference type="Pfam" id="PF08877">
    <property type="entry name" value="MepB-like"/>
    <property type="match status" value="1"/>
</dbReference>
<dbReference type="AlphaFoldDB" id="A0A1Y1CF92"/>
<dbReference type="PIRSF" id="PIRSF032285">
    <property type="entry name" value="UCP032285"/>
    <property type="match status" value="1"/>
</dbReference>
<name>A0A1Y1CF92_9BACT</name>
<reference evidence="1 2" key="1">
    <citation type="journal article" date="2018" name="Mar. Genomics">
        <title>Complete genome sequence of Marinifilaceae bacterium strain SPP2, isolated from the Antarctic marine sediment.</title>
        <authorList>
            <person name="Watanabe M."/>
            <person name="Kojima H."/>
            <person name="Fukui M."/>
        </authorList>
    </citation>
    <scope>NUCLEOTIDE SEQUENCE [LARGE SCALE GENOMIC DNA]</scope>
    <source>
        <strain evidence="1 2">SPP2</strain>
    </source>
</reference>
<protein>
    <submittedName>
        <fullName evidence="1">MepB domain containing protein</fullName>
    </submittedName>
</protein>
<organism evidence="1 2">
    <name type="scientific">Labilibaculum antarcticum</name>
    <dbReference type="NCBI Taxonomy" id="1717717"/>
    <lineage>
        <taxon>Bacteria</taxon>
        <taxon>Pseudomonadati</taxon>
        <taxon>Bacteroidota</taxon>
        <taxon>Bacteroidia</taxon>
        <taxon>Marinilabiliales</taxon>
        <taxon>Marinifilaceae</taxon>
        <taxon>Labilibaculum</taxon>
    </lineage>
</organism>